<feature type="non-terminal residue" evidence="13">
    <location>
        <position position="250"/>
    </location>
</feature>
<dbReference type="InterPro" id="IPR039421">
    <property type="entry name" value="Type_1_exporter"/>
</dbReference>
<dbReference type="InterPro" id="IPR017871">
    <property type="entry name" value="ABC_transporter-like_CS"/>
</dbReference>
<evidence type="ECO:0000256" key="3">
    <source>
        <dbReference type="ARBA" id="ARBA00022448"/>
    </source>
</evidence>
<dbReference type="AlphaFoldDB" id="A0A6G1BGS5"/>
<dbReference type="PROSITE" id="PS00211">
    <property type="entry name" value="ABC_TRANSPORTER_1"/>
    <property type="match status" value="1"/>
</dbReference>
<dbReference type="GO" id="GO:0090374">
    <property type="term" value="P:oligopeptide export from mitochondrion"/>
    <property type="evidence" value="ECO:0007669"/>
    <property type="project" value="TreeGrafter"/>
</dbReference>
<evidence type="ECO:0000256" key="9">
    <source>
        <dbReference type="ARBA" id="ARBA00022989"/>
    </source>
</evidence>
<dbReference type="Pfam" id="PF00005">
    <property type="entry name" value="ABC_tran"/>
    <property type="match status" value="1"/>
</dbReference>
<dbReference type="CDD" id="cd03249">
    <property type="entry name" value="ABC_MTABC3_MDL1_MDL2"/>
    <property type="match status" value="1"/>
</dbReference>
<name>A0A6G1BGS5_CROCR</name>
<comment type="subcellular location">
    <subcellularLocation>
        <location evidence="1">Membrane</location>
        <topology evidence="1">Multi-pass membrane protein</topology>
    </subcellularLocation>
</comment>
<dbReference type="PANTHER" id="PTHR43394">
    <property type="entry name" value="ATP-DEPENDENT PERMEASE MDL1, MITOCHONDRIAL"/>
    <property type="match status" value="1"/>
</dbReference>
<dbReference type="Proteomes" id="UP000475037">
    <property type="component" value="Unassembled WGS sequence"/>
</dbReference>
<sequence length="250" mass="27431">KDKFEGNVTFNEVVFNYPTRPDIPVLRGLSLEVKKGQTLALVGSSGCGKSTVVQLLERFYDPLSGTVLLDGQEAKELNIQWLRAHLGIVSQEPVLFDCSIAENIAYGDNGRAVSRDEIVNAAKAANIHPFIETLPHKYETRVGDKGTQLSGGQKQRIAIARALIRQPQILLLDEATSALDTESEKIVQEALDKAREGRTCIVIAHRLSTIQNADLIVVFQNGKVKEHGTHQQLLAQKGIYFSMVSVQSGT</sequence>
<dbReference type="InterPro" id="IPR027417">
    <property type="entry name" value="P-loop_NTPase"/>
</dbReference>
<dbReference type="InterPro" id="IPR003593">
    <property type="entry name" value="AAA+_ATPase"/>
</dbReference>
<evidence type="ECO:0000256" key="6">
    <source>
        <dbReference type="ARBA" id="ARBA00022741"/>
    </source>
</evidence>
<keyword evidence="11" id="KW-0325">Glycoprotein</keyword>
<dbReference type="Gene3D" id="3.40.50.300">
    <property type="entry name" value="P-loop containing nucleotide triphosphate hydrolases"/>
    <property type="match status" value="1"/>
</dbReference>
<reference evidence="13 14" key="1">
    <citation type="submission" date="2019-11" db="EMBL/GenBank/DDBJ databases">
        <authorList>
            <person name="Yang C."/>
            <person name="Li F."/>
        </authorList>
    </citation>
    <scope>NUCLEOTIDE SEQUENCE [LARGE SCALE GENOMIC DNA]</scope>
    <source>
        <strain evidence="13">KB4526</strain>
        <tissue evidence="13">Muscle</tissue>
    </source>
</reference>
<keyword evidence="5" id="KW-0677">Repeat</keyword>
<proteinExistence type="inferred from homology"/>
<evidence type="ECO:0000256" key="10">
    <source>
        <dbReference type="ARBA" id="ARBA00023136"/>
    </source>
</evidence>
<keyword evidence="7" id="KW-0067">ATP-binding</keyword>
<protein>
    <submittedName>
        <fullName evidence="13">MDR3 protein</fullName>
    </submittedName>
</protein>
<evidence type="ECO:0000313" key="13">
    <source>
        <dbReference type="EMBL" id="KAF0887258.1"/>
    </source>
</evidence>
<keyword evidence="14" id="KW-1185">Reference proteome</keyword>
<comment type="similarity">
    <text evidence="2">Belongs to the ABC transporter superfamily. ABCB family. Multidrug resistance exporter (TC 3.A.1.201) subfamily.</text>
</comment>
<accession>A0A6G1BGS5</accession>
<keyword evidence="6" id="KW-0547">Nucleotide-binding</keyword>
<evidence type="ECO:0000256" key="11">
    <source>
        <dbReference type="ARBA" id="ARBA00023180"/>
    </source>
</evidence>
<dbReference type="GO" id="GO:0015421">
    <property type="term" value="F:ABC-type oligopeptide transporter activity"/>
    <property type="evidence" value="ECO:0007669"/>
    <property type="project" value="TreeGrafter"/>
</dbReference>
<dbReference type="SUPFAM" id="SSF52540">
    <property type="entry name" value="P-loop containing nucleoside triphosphate hydrolases"/>
    <property type="match status" value="1"/>
</dbReference>
<dbReference type="InterPro" id="IPR003439">
    <property type="entry name" value="ABC_transporter-like_ATP-bd"/>
</dbReference>
<keyword evidence="3" id="KW-0813">Transport</keyword>
<evidence type="ECO:0000256" key="5">
    <source>
        <dbReference type="ARBA" id="ARBA00022737"/>
    </source>
</evidence>
<feature type="domain" description="ABC transporter" evidence="12">
    <location>
        <begin position="8"/>
        <end position="246"/>
    </location>
</feature>
<dbReference type="GO" id="GO:0005524">
    <property type="term" value="F:ATP binding"/>
    <property type="evidence" value="ECO:0007669"/>
    <property type="project" value="UniProtKB-KW"/>
</dbReference>
<comment type="caution">
    <text evidence="13">The sequence shown here is derived from an EMBL/GenBank/DDBJ whole genome shotgun (WGS) entry which is preliminary data.</text>
</comment>
<dbReference type="PROSITE" id="PS50893">
    <property type="entry name" value="ABC_TRANSPORTER_2"/>
    <property type="match status" value="1"/>
</dbReference>
<gene>
    <name evidence="13" type="primary">Abcb4_0</name>
    <name evidence="13" type="ORF">FOF47_R09986</name>
</gene>
<evidence type="ECO:0000313" key="14">
    <source>
        <dbReference type="Proteomes" id="UP000475037"/>
    </source>
</evidence>
<feature type="non-terminal residue" evidence="13">
    <location>
        <position position="1"/>
    </location>
</feature>
<keyword evidence="8" id="KW-1278">Translocase</keyword>
<evidence type="ECO:0000256" key="2">
    <source>
        <dbReference type="ARBA" id="ARBA00007577"/>
    </source>
</evidence>
<evidence type="ECO:0000256" key="1">
    <source>
        <dbReference type="ARBA" id="ARBA00004141"/>
    </source>
</evidence>
<evidence type="ECO:0000256" key="4">
    <source>
        <dbReference type="ARBA" id="ARBA00022692"/>
    </source>
</evidence>
<keyword evidence="9" id="KW-1133">Transmembrane helix</keyword>
<dbReference type="GO" id="GO:0005743">
    <property type="term" value="C:mitochondrial inner membrane"/>
    <property type="evidence" value="ECO:0007669"/>
    <property type="project" value="TreeGrafter"/>
</dbReference>
<evidence type="ECO:0000256" key="8">
    <source>
        <dbReference type="ARBA" id="ARBA00022967"/>
    </source>
</evidence>
<evidence type="ECO:0000256" key="7">
    <source>
        <dbReference type="ARBA" id="ARBA00022840"/>
    </source>
</evidence>
<dbReference type="EMBL" id="VOAJ01000491">
    <property type="protein sequence ID" value="KAF0887258.1"/>
    <property type="molecule type" value="Genomic_DNA"/>
</dbReference>
<dbReference type="PANTHER" id="PTHR43394:SF27">
    <property type="entry name" value="ATP-DEPENDENT TRANSLOCASE ABCB1-LIKE"/>
    <property type="match status" value="1"/>
</dbReference>
<organism evidence="13 14">
    <name type="scientific">Crocuta crocuta</name>
    <name type="common">Spotted hyena</name>
    <dbReference type="NCBI Taxonomy" id="9678"/>
    <lineage>
        <taxon>Eukaryota</taxon>
        <taxon>Metazoa</taxon>
        <taxon>Chordata</taxon>
        <taxon>Craniata</taxon>
        <taxon>Vertebrata</taxon>
        <taxon>Euteleostomi</taxon>
        <taxon>Mammalia</taxon>
        <taxon>Eutheria</taxon>
        <taxon>Laurasiatheria</taxon>
        <taxon>Carnivora</taxon>
        <taxon>Feliformia</taxon>
        <taxon>Hyaenidae</taxon>
        <taxon>Crocuta</taxon>
    </lineage>
</organism>
<keyword evidence="4" id="KW-0812">Transmembrane</keyword>
<dbReference type="FunFam" id="3.40.50.300:FF:000479">
    <property type="entry name" value="Multidrug resistance protein 1A"/>
    <property type="match status" value="1"/>
</dbReference>
<evidence type="ECO:0000259" key="12">
    <source>
        <dbReference type="PROSITE" id="PS50893"/>
    </source>
</evidence>
<keyword evidence="10" id="KW-0472">Membrane</keyword>
<dbReference type="SMART" id="SM00382">
    <property type="entry name" value="AAA"/>
    <property type="match status" value="1"/>
</dbReference>
<dbReference type="GO" id="GO:0016887">
    <property type="term" value="F:ATP hydrolysis activity"/>
    <property type="evidence" value="ECO:0007669"/>
    <property type="project" value="InterPro"/>
</dbReference>